<comment type="caution">
    <text evidence="6">The sequence shown here is derived from an EMBL/GenBank/DDBJ whole genome shotgun (WGS) entry which is preliminary data.</text>
</comment>
<proteinExistence type="inferred from homology"/>
<gene>
    <name evidence="6" type="ORF">CJ014_17355</name>
</gene>
<comment type="similarity">
    <text evidence="1">Belongs to the glycosyltransferase 28 family.</text>
</comment>
<dbReference type="PANTHER" id="PTHR43025">
    <property type="entry name" value="MONOGALACTOSYLDIACYLGLYCEROL SYNTHASE"/>
    <property type="match status" value="1"/>
</dbReference>
<dbReference type="SUPFAM" id="SSF53756">
    <property type="entry name" value="UDP-Glycosyltransferase/glycogen phosphorylase"/>
    <property type="match status" value="1"/>
</dbReference>
<dbReference type="Proteomes" id="UP000231070">
    <property type="component" value="Unassembled WGS sequence"/>
</dbReference>
<evidence type="ECO:0000256" key="4">
    <source>
        <dbReference type="SAM" id="MobiDB-lite"/>
    </source>
</evidence>
<dbReference type="GO" id="GO:0009247">
    <property type="term" value="P:glycolipid biosynthetic process"/>
    <property type="evidence" value="ECO:0007669"/>
    <property type="project" value="InterPro"/>
</dbReference>
<organism evidence="6 7">
    <name type="scientific">Pleomorphomonas carboxyditropha</name>
    <dbReference type="NCBI Taxonomy" id="2023338"/>
    <lineage>
        <taxon>Bacteria</taxon>
        <taxon>Pseudomonadati</taxon>
        <taxon>Pseudomonadota</taxon>
        <taxon>Alphaproteobacteria</taxon>
        <taxon>Hyphomicrobiales</taxon>
        <taxon>Pleomorphomonadaceae</taxon>
        <taxon>Pleomorphomonas</taxon>
    </lineage>
</organism>
<dbReference type="InterPro" id="IPR050519">
    <property type="entry name" value="Glycosyltransf_28_UgtP"/>
</dbReference>
<keyword evidence="7" id="KW-1185">Reference proteome</keyword>
<dbReference type="EMBL" id="NQVN01000012">
    <property type="protein sequence ID" value="PIO98131.1"/>
    <property type="molecule type" value="Genomic_DNA"/>
</dbReference>
<evidence type="ECO:0000313" key="7">
    <source>
        <dbReference type="Proteomes" id="UP000231070"/>
    </source>
</evidence>
<name>A0A2G9WTU2_9HYPH</name>
<evidence type="ECO:0000313" key="6">
    <source>
        <dbReference type="EMBL" id="PIO98131.1"/>
    </source>
</evidence>
<dbReference type="RefSeq" id="WP_100081746.1">
    <property type="nucleotide sequence ID" value="NZ_NQVN01000012.1"/>
</dbReference>
<reference evidence="6 7" key="1">
    <citation type="submission" date="2017-08" db="EMBL/GenBank/DDBJ databases">
        <title>Pleomorphomonas carboxidotrophicus sp. nov., a new mesophilic hydrogenogenic carboxidotroph.</title>
        <authorList>
            <person name="Esquivel-Elizondo S."/>
            <person name="Krajmalnik-Brown R."/>
            <person name="Maldonado J."/>
        </authorList>
    </citation>
    <scope>NUCLEOTIDE SEQUENCE [LARGE SCALE GENOMIC DNA]</scope>
    <source>
        <strain evidence="6 7">SVCO-16</strain>
    </source>
</reference>
<dbReference type="GO" id="GO:0016020">
    <property type="term" value="C:membrane"/>
    <property type="evidence" value="ECO:0007669"/>
    <property type="project" value="GOC"/>
</dbReference>
<dbReference type="Pfam" id="PF06925">
    <property type="entry name" value="MGDG_synth"/>
    <property type="match status" value="1"/>
</dbReference>
<evidence type="ECO:0000256" key="1">
    <source>
        <dbReference type="ARBA" id="ARBA00006962"/>
    </source>
</evidence>
<dbReference type="Gene3D" id="3.40.50.2000">
    <property type="entry name" value="Glycogen Phosphorylase B"/>
    <property type="match status" value="1"/>
</dbReference>
<dbReference type="GO" id="GO:0016758">
    <property type="term" value="F:hexosyltransferase activity"/>
    <property type="evidence" value="ECO:0007669"/>
    <property type="project" value="InterPro"/>
</dbReference>
<evidence type="ECO:0000259" key="5">
    <source>
        <dbReference type="Pfam" id="PF06925"/>
    </source>
</evidence>
<feature type="domain" description="Diacylglycerol glucosyltransferase N-terminal" evidence="5">
    <location>
        <begin position="15"/>
        <end position="183"/>
    </location>
</feature>
<feature type="region of interest" description="Disordered" evidence="4">
    <location>
        <begin position="773"/>
        <end position="818"/>
    </location>
</feature>
<dbReference type="PANTHER" id="PTHR43025:SF3">
    <property type="entry name" value="MONOGALACTOSYLDIACYLGLYCEROL SYNTHASE 1, CHLOROPLASTIC"/>
    <property type="match status" value="1"/>
</dbReference>
<dbReference type="InterPro" id="IPR009695">
    <property type="entry name" value="Diacylglyc_glucosyltr_N"/>
</dbReference>
<accession>A0A2G9WTU2</accession>
<dbReference type="AlphaFoldDB" id="A0A2G9WTU2"/>
<sequence length="818" mass="88401">MSKVVVFYSTIGNGHISVARAIAARIVERQPAASVVFKDIRAFMNPAWRAVDERLYWLVANNLPQSFDALFASFSDSGARACSLASISQTYDADAVLAFIEAEAPDSILATHYGAAQLLGGLREHGLLGGTPIGWVHTDYFVSYFPRISRRIDRTFVAHPELARRWLEAGVPESRVVATGMPVDVPTAGRTECRADLSGYGLSPDTFTVLIMTGRNGVGDQRRMIDSLVSALDRPLQIVAVCGTNASQRSQLSAHAATLPATVKLAPLGLVPHAAATRLIGAADVVVTKAGGVTPSEAFRLATPTVVLDVIGGHERENAEMFARCRLAWVSPETARLGETVRRLIGDRQALADMRAAQAAYRQDCDLGPILDFALGEPSPIHALPPDFGQENGTPVEGIDAALAAIDASVPADIEVLLSYSTARTPQRIVMENPFGHIALRIGDRVFSANHLARPGRDPTILQHLALGEYLYGVHPPSPSQVHANTYGIAYGRETLSLRVRGVAPARRAAMLAEVAAIEGDYRRGRLVWDRRTENCADLVGRILAAGGWQVDAPNAGLGLPSMPLDCFDAADAALRADAALAVRLVAYRQVPGSHADYRFSRFPLSPYQPLRSLSNTLRRDGADPLEGHVRAQLILLHGSRRLVVEALDRPAGARSGGEQDARSVERAMLADLRALFFEATREPKRRVSGLAASARHALAPLGSAWAERLRRLYDGMLAHELGVDSVIRLARAGTTTKRLTQFLASLANRSDIFFRLSSRRAHRKLAIRLSRRAGPFRPKKPAGSAAARSAALEARDRPARSTSPIELATDNHDDSIR</sequence>
<protein>
    <recommendedName>
        <fullName evidence="5">Diacylglycerol glucosyltransferase N-terminal domain-containing protein</fullName>
    </recommendedName>
</protein>
<evidence type="ECO:0000256" key="2">
    <source>
        <dbReference type="ARBA" id="ARBA00022676"/>
    </source>
</evidence>
<dbReference type="OrthoDB" id="9810950at2"/>
<keyword evidence="3" id="KW-0808">Transferase</keyword>
<evidence type="ECO:0000256" key="3">
    <source>
        <dbReference type="ARBA" id="ARBA00022679"/>
    </source>
</evidence>
<keyword evidence="2" id="KW-0328">Glycosyltransferase</keyword>
<feature type="compositionally biased region" description="Low complexity" evidence="4">
    <location>
        <begin position="782"/>
        <end position="792"/>
    </location>
</feature>